<keyword evidence="1" id="KW-0732">Signal</keyword>
<feature type="signal peptide" evidence="1">
    <location>
        <begin position="1"/>
        <end position="21"/>
    </location>
</feature>
<evidence type="ECO:0000313" key="2">
    <source>
        <dbReference type="EMBL" id="VGO13176.1"/>
    </source>
</evidence>
<organism evidence="2 3">
    <name type="scientific">Pontiella desulfatans</name>
    <dbReference type="NCBI Taxonomy" id="2750659"/>
    <lineage>
        <taxon>Bacteria</taxon>
        <taxon>Pseudomonadati</taxon>
        <taxon>Kiritimatiellota</taxon>
        <taxon>Kiritimatiellia</taxon>
        <taxon>Kiritimatiellales</taxon>
        <taxon>Pontiellaceae</taxon>
        <taxon>Pontiella</taxon>
    </lineage>
</organism>
<evidence type="ECO:0000313" key="3">
    <source>
        <dbReference type="Proteomes" id="UP000366872"/>
    </source>
</evidence>
<proteinExistence type="predicted"/>
<dbReference type="Proteomes" id="UP000366872">
    <property type="component" value="Unassembled WGS sequence"/>
</dbReference>
<dbReference type="EMBL" id="CAAHFG010000001">
    <property type="protein sequence ID" value="VGO13176.1"/>
    <property type="molecule type" value="Genomic_DNA"/>
</dbReference>
<dbReference type="Pfam" id="PF14885">
    <property type="entry name" value="GHL15"/>
    <property type="match status" value="1"/>
</dbReference>
<name>A0A6C2U1C0_PONDE</name>
<accession>A0A6C2U1C0</accession>
<dbReference type="InterPro" id="IPR029455">
    <property type="entry name" value="GHL15"/>
</dbReference>
<keyword evidence="3" id="KW-1185">Reference proteome</keyword>
<feature type="chain" id="PRO_5025436202" evidence="1">
    <location>
        <begin position="22"/>
        <end position="1189"/>
    </location>
</feature>
<protein>
    <submittedName>
        <fullName evidence="2">Uncharacterized protein</fullName>
    </submittedName>
</protein>
<gene>
    <name evidence="2" type="ORF">PDESU_01730</name>
</gene>
<sequence length="1189" mass="128077">MRIKSIVVMGGLSLLGFTAEAASVEWTGAVDRNWSIAENWGAGVVPGSSSVDTAILSGNHDDVVICTPIETTNSFSVTLNDEAQLRISRELSRGVDLLLGSTAGSGGGHVIQTADVTLSNDLRIGDDAAALSDSSYRMIGGALTVAEELYVNRGVLSIESSEGSLDTRQMTLTTNASLRFDFDTYGTSPIVVSDLLTIADGATLEIDLRGYSIGGNVIELIRFGAISGAFNPADITITGLGGGTLSVDGDSLNLTVVDEPQGQVSSLWFAANSDVNNPGGGLTVNTGRIIRDLTSSALSYTSAVDGDDLLYSVQWAGSDFDGDGFNDIIDFDLRVEGFTGTTYAYSTNEASSSVSALGASALPVVDDNEWGVGSDGDLDAGESLRFSVENIQVSAGSSGNVFEGFQGFGLAEKGGHSHKLIAGVGVNLPSYTSNFEVEYAVPSTDELVITSAGNTQVAAEKIILKFVVSERPDGMNGDVEDYSSYPIGAQCQTDYPAETNYLNYPEFSWDIVPRWASANGTLSSNAAQTMAAHHDVLSMGGFESEDETIADAALLKSFNPDIKTLWYVNTGINFQMYNADAFYNAAEWNKYTLDENGDRVYDMIRAYYSYNHDYPEMSEWWVDLAVEMAAQPEIDGVFIDKAGGNYPYLGEDGQFQSPVTGSEKSYYDLWDQASPGDLIIGNTIRNEREGGSRGLMQILSGSYVERWHLPYNDSPVIQSEADAKCVSIQLMREAALKGKILMPALHDRLDNSYIDDEIAAGRENELLELIREKVTVEMAYYLIIAEKYSYFRYQPDQNTEKYPEFIWDPTDYVGELTRPLGPPLGPPVKNGYIYTRSFEHVDVWLNVETDEAVLTWSDEGENSLIGEDDFDGDSLYESRTINNGINSDNILWQIVNRATVTTDELIDTSVAAGGVVALDSADTWGFLGTNKTDNVFGMYRAGGARTLVYTFDISGAEDLTLEMDWACSGDIADKNTSVFCLIDGGATQTVFEVGSSGVNWNETLDNGTVLDRNRSASVLTNGVAAPHLTDEFQTYTLSVEGTGTTLTVSIVMDSTVGGFGGFGLDNVKLYGSVQAVDGFAEWMSDFGLSGTNATESANPDGDAYTNYEEYIAGLNPSVFDTFAVSNFTAGAGNTFEWTAASGRVYNVYWSSNLVDGFSLIESNVVDGLFSDTNHVSAPAGFYKLTVGLE</sequence>
<evidence type="ECO:0000256" key="1">
    <source>
        <dbReference type="SAM" id="SignalP"/>
    </source>
</evidence>
<reference evidence="2 3" key="1">
    <citation type="submission" date="2019-04" db="EMBL/GenBank/DDBJ databases">
        <authorList>
            <person name="Van Vliet M D."/>
        </authorList>
    </citation>
    <scope>NUCLEOTIDE SEQUENCE [LARGE SCALE GENOMIC DNA]</scope>
    <source>
        <strain evidence="2 3">F1</strain>
    </source>
</reference>
<dbReference type="RefSeq" id="WP_136078774.1">
    <property type="nucleotide sequence ID" value="NZ_CAAHFG010000001.1"/>
</dbReference>
<dbReference type="AlphaFoldDB" id="A0A6C2U1C0"/>